<evidence type="ECO:0000313" key="5">
    <source>
        <dbReference type="RefSeq" id="XP_010277004.1"/>
    </source>
</evidence>
<dbReference type="RefSeq" id="XP_010277002.1">
    <property type="nucleotide sequence ID" value="XM_010278700.2"/>
</dbReference>
<feature type="region of interest" description="Disordered" evidence="1">
    <location>
        <begin position="25"/>
        <end position="44"/>
    </location>
</feature>
<dbReference type="GeneID" id="104611577"/>
<organism evidence="2 5">
    <name type="scientific">Nelumbo nucifera</name>
    <name type="common">Sacred lotus</name>
    <dbReference type="NCBI Taxonomy" id="4432"/>
    <lineage>
        <taxon>Eukaryota</taxon>
        <taxon>Viridiplantae</taxon>
        <taxon>Streptophyta</taxon>
        <taxon>Embryophyta</taxon>
        <taxon>Tracheophyta</taxon>
        <taxon>Spermatophyta</taxon>
        <taxon>Magnoliopsida</taxon>
        <taxon>Proteales</taxon>
        <taxon>Nelumbonaceae</taxon>
        <taxon>Nelumbo</taxon>
    </lineage>
</organism>
<dbReference type="PANTHER" id="PTHR33671:SF2">
    <property type="entry name" value="N-METHYLTRANSFERASE, PUTATIVE (DUF688)-RELATED"/>
    <property type="match status" value="1"/>
</dbReference>
<feature type="region of interest" description="Disordered" evidence="1">
    <location>
        <begin position="385"/>
        <end position="405"/>
    </location>
</feature>
<accession>A0A1U8B7J5</accession>
<keyword evidence="2" id="KW-1185">Reference proteome</keyword>
<evidence type="ECO:0000256" key="1">
    <source>
        <dbReference type="SAM" id="MobiDB-lite"/>
    </source>
</evidence>
<feature type="region of interest" description="Disordered" evidence="1">
    <location>
        <begin position="230"/>
        <end position="289"/>
    </location>
</feature>
<evidence type="ECO:0000313" key="2">
    <source>
        <dbReference type="Proteomes" id="UP000189703"/>
    </source>
</evidence>
<proteinExistence type="predicted"/>
<dbReference type="Pfam" id="PF05097">
    <property type="entry name" value="DUF688"/>
    <property type="match status" value="1"/>
</dbReference>
<dbReference type="RefSeq" id="XP_010277004.1">
    <property type="nucleotide sequence ID" value="XM_010278702.2"/>
</dbReference>
<feature type="region of interest" description="Disordered" evidence="1">
    <location>
        <begin position="587"/>
        <end position="622"/>
    </location>
</feature>
<dbReference type="RefSeq" id="XP_010277001.1">
    <property type="nucleotide sequence ID" value="XM_010278699.2"/>
</dbReference>
<reference evidence="3 4" key="1">
    <citation type="submission" date="2025-04" db="UniProtKB">
        <authorList>
            <consortium name="RefSeq"/>
        </authorList>
    </citation>
    <scope>IDENTIFICATION</scope>
</reference>
<dbReference type="AlphaFoldDB" id="A0A1U8B7J5"/>
<dbReference type="PANTHER" id="PTHR33671">
    <property type="entry name" value="N-METHYLTRANSFERASE, PUTATIVE (DUF688)-RELATED"/>
    <property type="match status" value="1"/>
</dbReference>
<dbReference type="OrthoDB" id="677721at2759"/>
<dbReference type="OMA" id="HYAPRKQ"/>
<dbReference type="InterPro" id="IPR007789">
    <property type="entry name" value="DUF688"/>
</dbReference>
<evidence type="ECO:0000313" key="4">
    <source>
        <dbReference type="RefSeq" id="XP_010277002.1"/>
    </source>
</evidence>
<name>A0A1U8B7J5_NELNU</name>
<dbReference type="Proteomes" id="UP000189703">
    <property type="component" value="Unplaced"/>
</dbReference>
<evidence type="ECO:0000313" key="3">
    <source>
        <dbReference type="RefSeq" id="XP_010277001.1"/>
    </source>
</evidence>
<feature type="region of interest" description="Disordered" evidence="1">
    <location>
        <begin position="49"/>
        <end position="129"/>
    </location>
</feature>
<dbReference type="eggNOG" id="ENOG502QS9P">
    <property type="taxonomic scope" value="Eukaryota"/>
</dbReference>
<feature type="compositionally biased region" description="Acidic residues" evidence="1">
    <location>
        <begin position="271"/>
        <end position="286"/>
    </location>
</feature>
<dbReference type="KEGG" id="nnu:104611577"/>
<sequence>MMLKNLMEEKQLDFNAPLLSVRRFASASPSSEGDERKRIVKSQPKIPSLPYYKSELKSGPVSNPGAVPFLWEQIPGRPKDGGGAQPRATERPPVAPKLPPGRVLDVKQQSSNKEPEDQSAIKAQMDNDCPDHKISYLDNNLIALEKSKESLKKKGDADTEEDADEAFTDALETLSRTESFLNCSVTGMSAWDGPNTRSSGTFLTDPQTRDFMLGRFLPAAKAVAAEMPQYASRKQPLPYEQPRETKKVVSGDTRPPQYKYRPNMIQQFPQDEGEEESEDEDEDDYGDTGNLSANACGLFPRFCLKGSFCLLNPVPGMKVRTRVPVSSVRKVGKQVKTTYARSHKESKDEHSWDAVYKHKLASRIQRTGVLEDESKLTSQSNRLTYWSDSQTPDESPPNRISPCRVGTRQSSFREGSGFLGIPEEVKNLKANGIDSHNKDHKSLREILFHQNSQIESGSVSPTVEKTLYVDSVHIVETSNSKSSSPDAKLLMNSSGKDFETLVEGLVVEENLATESYTKNINHLKIPDDKGILEPQIFRAADSDLPTSDRSNLGGNIDRIEGFRQDSVLDQERFVLCPKGLIDEKLDFDNPQPLKSEDKGISYTSSFRSPLAPPLPKSPSESWLSRTLPSIPFRNPSSRYQSTRFNVTKQIPETSVDPKWETIVKSSNVNTGHLWFSEELITPLSQQTGT</sequence>
<gene>
    <name evidence="3 4 5" type="primary">LOC104611577</name>
</gene>
<protein>
    <submittedName>
        <fullName evidence="3 4">Uncharacterized protein LOC104611577 isoform X1</fullName>
    </submittedName>
</protein>